<keyword evidence="9" id="KW-1185">Reference proteome</keyword>
<dbReference type="Proteomes" id="UP001597371">
    <property type="component" value="Unassembled WGS sequence"/>
</dbReference>
<feature type="domain" description="Cytochrome c" evidence="7">
    <location>
        <begin position="188"/>
        <end position="272"/>
    </location>
</feature>
<evidence type="ECO:0000259" key="7">
    <source>
        <dbReference type="PROSITE" id="PS51007"/>
    </source>
</evidence>
<name>A0ABW5CQV0_9HYPH</name>
<feature type="domain" description="Cytochrome c" evidence="7">
    <location>
        <begin position="306"/>
        <end position="394"/>
    </location>
</feature>
<dbReference type="PANTHER" id="PTHR33751:SF9">
    <property type="entry name" value="CYTOCHROME C4"/>
    <property type="match status" value="1"/>
</dbReference>
<evidence type="ECO:0000256" key="6">
    <source>
        <dbReference type="PROSITE-ProRule" id="PRU00433"/>
    </source>
</evidence>
<gene>
    <name evidence="8" type="ORF">ACFSKQ_12270</name>
</gene>
<dbReference type="InterPro" id="IPR009056">
    <property type="entry name" value="Cyt_c-like_dom"/>
</dbReference>
<evidence type="ECO:0000313" key="9">
    <source>
        <dbReference type="Proteomes" id="UP001597371"/>
    </source>
</evidence>
<accession>A0ABW5CQV0</accession>
<comment type="caution">
    <text evidence="8">The sequence shown here is derived from an EMBL/GenBank/DDBJ whole genome shotgun (WGS) entry which is preliminary data.</text>
</comment>
<dbReference type="PANTHER" id="PTHR33751">
    <property type="entry name" value="CBB3-TYPE CYTOCHROME C OXIDASE SUBUNIT FIXP"/>
    <property type="match status" value="1"/>
</dbReference>
<keyword evidence="3 6" id="KW-0479">Metal-binding</keyword>
<keyword evidence="1" id="KW-0813">Transport</keyword>
<dbReference type="RefSeq" id="WP_209738906.1">
    <property type="nucleotide sequence ID" value="NZ_CP072611.1"/>
</dbReference>
<dbReference type="Pfam" id="PF00034">
    <property type="entry name" value="Cytochrom_C"/>
    <property type="match status" value="2"/>
</dbReference>
<evidence type="ECO:0000256" key="1">
    <source>
        <dbReference type="ARBA" id="ARBA00022448"/>
    </source>
</evidence>
<evidence type="ECO:0000256" key="5">
    <source>
        <dbReference type="ARBA" id="ARBA00023004"/>
    </source>
</evidence>
<evidence type="ECO:0000256" key="3">
    <source>
        <dbReference type="ARBA" id="ARBA00022723"/>
    </source>
</evidence>
<sequence length="395" mass="41210">MKMRLTITGRRLALAGAAAIVAALGVSWSGLVSIAANTGHFQVVEWFLHSTMRNAVRTQSLPYSLPEGVDLADPSLVRRAAGHFASACSSCHGAPGVLQSPTVLAMMPPPPRLEGQVGRWEDRELFWIVRHGIKYSGMPAWTTQERPDEVWAMVAFLRALPGMGEEEYRTLALGGEGVAGPPSGLSTAGFDGGTQAALADCARCHGLDGLGVGADGSAGAFPVIAGQSEAYLLSALTAYARGERTSGIMEAAAGIHTPDRLAELAAHYAGQPAAGAAGAGAEPRGATLGAEHRARAVRSSGYDEAHLAELGRRIALEGLPERKLPACQSCHGEAGQPAAPSLAGQPEWYIAAQLQLFKEGARGGGPFAHLMEPIAVNLKDEHIDALALHYARVGR</sequence>
<feature type="domain" description="Cytochrome c" evidence="7">
    <location>
        <begin position="75"/>
        <end position="161"/>
    </location>
</feature>
<keyword evidence="2 6" id="KW-0349">Heme</keyword>
<dbReference type="InterPro" id="IPR036909">
    <property type="entry name" value="Cyt_c-like_dom_sf"/>
</dbReference>
<proteinExistence type="predicted"/>
<dbReference type="Gene3D" id="1.10.760.10">
    <property type="entry name" value="Cytochrome c-like domain"/>
    <property type="match status" value="3"/>
</dbReference>
<dbReference type="Pfam" id="PF13442">
    <property type="entry name" value="Cytochrome_CBB3"/>
    <property type="match status" value="1"/>
</dbReference>
<evidence type="ECO:0000256" key="4">
    <source>
        <dbReference type="ARBA" id="ARBA00022982"/>
    </source>
</evidence>
<protein>
    <submittedName>
        <fullName evidence="8">C-type cytochrome</fullName>
    </submittedName>
</protein>
<dbReference type="SUPFAM" id="SSF46626">
    <property type="entry name" value="Cytochrome c"/>
    <property type="match status" value="3"/>
</dbReference>
<organism evidence="8 9">
    <name type="scientific">Aureimonas populi</name>
    <dbReference type="NCBI Taxonomy" id="1701758"/>
    <lineage>
        <taxon>Bacteria</taxon>
        <taxon>Pseudomonadati</taxon>
        <taxon>Pseudomonadota</taxon>
        <taxon>Alphaproteobacteria</taxon>
        <taxon>Hyphomicrobiales</taxon>
        <taxon>Aurantimonadaceae</taxon>
        <taxon>Aureimonas</taxon>
    </lineage>
</organism>
<dbReference type="PROSITE" id="PS51007">
    <property type="entry name" value="CYTC"/>
    <property type="match status" value="3"/>
</dbReference>
<dbReference type="InterPro" id="IPR050597">
    <property type="entry name" value="Cytochrome_c_Oxidase_Subunit"/>
</dbReference>
<evidence type="ECO:0000256" key="2">
    <source>
        <dbReference type="ARBA" id="ARBA00022617"/>
    </source>
</evidence>
<evidence type="ECO:0000313" key="8">
    <source>
        <dbReference type="EMBL" id="MFD2238228.1"/>
    </source>
</evidence>
<keyword evidence="5 6" id="KW-0408">Iron</keyword>
<keyword evidence="4" id="KW-0249">Electron transport</keyword>
<dbReference type="EMBL" id="JBHUIJ010000015">
    <property type="protein sequence ID" value="MFD2238228.1"/>
    <property type="molecule type" value="Genomic_DNA"/>
</dbReference>
<reference evidence="9" key="1">
    <citation type="journal article" date="2019" name="Int. J. Syst. Evol. Microbiol.">
        <title>The Global Catalogue of Microorganisms (GCM) 10K type strain sequencing project: providing services to taxonomists for standard genome sequencing and annotation.</title>
        <authorList>
            <consortium name="The Broad Institute Genomics Platform"/>
            <consortium name="The Broad Institute Genome Sequencing Center for Infectious Disease"/>
            <person name="Wu L."/>
            <person name="Ma J."/>
        </authorList>
    </citation>
    <scope>NUCLEOTIDE SEQUENCE [LARGE SCALE GENOMIC DNA]</scope>
    <source>
        <strain evidence="9">ZS-35-S2</strain>
    </source>
</reference>